<dbReference type="NCBIfam" id="TIGR03816">
    <property type="entry name" value="tadE_like_DECH"/>
    <property type="match status" value="1"/>
</dbReference>
<evidence type="ECO:0000313" key="4">
    <source>
        <dbReference type="EMBL" id="MFC5657970.1"/>
    </source>
</evidence>
<keyword evidence="2" id="KW-0472">Membrane</keyword>
<reference evidence="5" key="1">
    <citation type="journal article" date="2019" name="Int. J. Syst. Evol. Microbiol.">
        <title>The Global Catalogue of Microorganisms (GCM) 10K type strain sequencing project: providing services to taxonomists for standard genome sequencing and annotation.</title>
        <authorList>
            <consortium name="The Broad Institute Genomics Platform"/>
            <consortium name="The Broad Institute Genome Sequencing Center for Infectious Disease"/>
            <person name="Wu L."/>
            <person name="Ma J."/>
        </authorList>
    </citation>
    <scope>NUCLEOTIDE SEQUENCE [LARGE SCALE GENOMIC DNA]</scope>
    <source>
        <strain evidence="5">KCTC 5701</strain>
    </source>
</reference>
<protein>
    <submittedName>
        <fullName evidence="4">Rv3654c family TadE-like protein</fullName>
    </submittedName>
</protein>
<dbReference type="Pfam" id="PF13400">
    <property type="entry name" value="Tad"/>
    <property type="match status" value="1"/>
</dbReference>
<feature type="region of interest" description="Disordered" evidence="1">
    <location>
        <begin position="104"/>
        <end position="211"/>
    </location>
</feature>
<keyword evidence="5" id="KW-1185">Reference proteome</keyword>
<evidence type="ECO:0000259" key="3">
    <source>
        <dbReference type="Pfam" id="PF13400"/>
    </source>
</evidence>
<dbReference type="InterPro" id="IPR028087">
    <property type="entry name" value="Tad_N"/>
</dbReference>
<feature type="domain" description="Putative Flp pilus-assembly TadG-like N-terminal" evidence="3">
    <location>
        <begin position="10"/>
        <end position="56"/>
    </location>
</feature>
<organism evidence="4 5">
    <name type="scientific">Streptomyces nogalater</name>
    <dbReference type="NCBI Taxonomy" id="38314"/>
    <lineage>
        <taxon>Bacteria</taxon>
        <taxon>Bacillati</taxon>
        <taxon>Actinomycetota</taxon>
        <taxon>Actinomycetes</taxon>
        <taxon>Kitasatosporales</taxon>
        <taxon>Streptomycetaceae</taxon>
        <taxon>Streptomyces</taxon>
    </lineage>
</organism>
<name>A0ABW0WNW5_STRNO</name>
<dbReference type="InterPro" id="IPR021202">
    <property type="entry name" value="Rv3654c-like"/>
</dbReference>
<feature type="compositionally biased region" description="Pro residues" evidence="1">
    <location>
        <begin position="188"/>
        <end position="211"/>
    </location>
</feature>
<proteinExistence type="predicted"/>
<keyword evidence="2" id="KW-0812">Transmembrane</keyword>
<dbReference type="Proteomes" id="UP001596065">
    <property type="component" value="Unassembled WGS sequence"/>
</dbReference>
<evidence type="ECO:0000313" key="5">
    <source>
        <dbReference type="Proteomes" id="UP001596065"/>
    </source>
</evidence>
<keyword evidence="2" id="KW-1133">Transmembrane helix</keyword>
<gene>
    <name evidence="4" type="ORF">ACFP3J_21065</name>
</gene>
<comment type="caution">
    <text evidence="4">The sequence shown here is derived from an EMBL/GenBank/DDBJ whole genome shotgun (WGS) entry which is preliminary data.</text>
</comment>
<evidence type="ECO:0000256" key="2">
    <source>
        <dbReference type="SAM" id="Phobius"/>
    </source>
</evidence>
<dbReference type="EMBL" id="JBHSOE010000037">
    <property type="protein sequence ID" value="MFC5657970.1"/>
    <property type="molecule type" value="Genomic_DNA"/>
</dbReference>
<evidence type="ECO:0000256" key="1">
    <source>
        <dbReference type="SAM" id="MobiDB-lite"/>
    </source>
</evidence>
<sequence>MARRCGTDRGSATVWSLGAMALLCAVFGAVLLYGQAVVVRHRAAGGADLAALAAADHWAEGGTAACARAGRLAAGHGARLVRCAIVGDTAEVTAAVRTGPFAAEARARAGPPGPLPSGLRDGLGAVPPAGPGSPGSVPSGIGGGLGVAPLAGPGSPGPLPPGLRDGLRTAPSAEPGPPGSGPPGLVAPGPPDGPRAIPPAEPGPPSAPLTP</sequence>
<feature type="transmembrane region" description="Helical" evidence="2">
    <location>
        <begin position="12"/>
        <end position="33"/>
    </location>
</feature>
<feature type="compositionally biased region" description="Low complexity" evidence="1">
    <location>
        <begin position="104"/>
        <end position="127"/>
    </location>
</feature>
<accession>A0ABW0WNW5</accession>
<dbReference type="RefSeq" id="WP_382466851.1">
    <property type="nucleotide sequence ID" value="NZ_BAAASM010000066.1"/>
</dbReference>